<comment type="caution">
    <text evidence="1">The sequence shown here is derived from an EMBL/GenBank/DDBJ whole genome shotgun (WGS) entry which is preliminary data.</text>
</comment>
<dbReference type="Pfam" id="PF16481">
    <property type="entry name" value="DUF5058"/>
    <property type="match status" value="1"/>
</dbReference>
<dbReference type="KEGG" id="cbol:CGC65_06980"/>
<proteinExistence type="predicted"/>
<dbReference type="InterPro" id="IPR032479">
    <property type="entry name" value="DUF5058"/>
</dbReference>
<sequence>MSQAMVTVNRICFLFCLLIIGLVIIQAVLFIRNALMFNKKHRVLSEDEVRSVMKIGCVSAIAPACSIIVVALGLVSLIGPVLSFMRVGVIGSAAYETQMAEIAASTLGVTLGTEGITESTLTLCLFTMTLGSAPFLINTLITVKPMDDAMVKAAKSSRSFLPAFSLAAMMALLVYLGANNASKSSPNLVGFAASALCTFALTKYVKKSGKKSLGNFTMSIAMLAGMICATVAYYSGL</sequence>
<organism evidence="1 2">
    <name type="scientific">Enterocloster bolteae</name>
    <dbReference type="NCBI Taxonomy" id="208479"/>
    <lineage>
        <taxon>Bacteria</taxon>
        <taxon>Bacillati</taxon>
        <taxon>Bacillota</taxon>
        <taxon>Clostridia</taxon>
        <taxon>Lachnospirales</taxon>
        <taxon>Lachnospiraceae</taxon>
        <taxon>Enterocloster</taxon>
    </lineage>
</organism>
<evidence type="ECO:0000313" key="1">
    <source>
        <dbReference type="EMBL" id="RGV79196.1"/>
    </source>
</evidence>
<gene>
    <name evidence="1" type="ORF">DWW02_05605</name>
</gene>
<evidence type="ECO:0000313" key="2">
    <source>
        <dbReference type="Proteomes" id="UP000284543"/>
    </source>
</evidence>
<accession>A0A412ZG59</accession>
<protein>
    <submittedName>
        <fullName evidence="1">DUF5058 family protein</fullName>
    </submittedName>
</protein>
<reference evidence="1 2" key="1">
    <citation type="submission" date="2018-08" db="EMBL/GenBank/DDBJ databases">
        <title>A genome reference for cultivated species of the human gut microbiota.</title>
        <authorList>
            <person name="Zou Y."/>
            <person name="Xue W."/>
            <person name="Luo G."/>
        </authorList>
    </citation>
    <scope>NUCLEOTIDE SEQUENCE [LARGE SCALE GENOMIC DNA]</scope>
    <source>
        <strain evidence="1 2">AF14-18</strain>
    </source>
</reference>
<dbReference type="RefSeq" id="WP_002565316.1">
    <property type="nucleotide sequence ID" value="NZ_CABKUK010000002.1"/>
</dbReference>
<dbReference type="Proteomes" id="UP000284543">
    <property type="component" value="Unassembled WGS sequence"/>
</dbReference>
<name>A0A412ZG59_9FIRM</name>
<dbReference type="AlphaFoldDB" id="A0A412ZG59"/>
<dbReference type="EMBL" id="QRZM01000001">
    <property type="protein sequence ID" value="RGV79196.1"/>
    <property type="molecule type" value="Genomic_DNA"/>
</dbReference>